<evidence type="ECO:0000256" key="7">
    <source>
        <dbReference type="ARBA" id="ARBA00022723"/>
    </source>
</evidence>
<dbReference type="PANTHER" id="PTHR46300:SF2">
    <property type="entry name" value="CYTOCHROME P450 MONOOXYGENASE ALNH-RELATED"/>
    <property type="match status" value="1"/>
</dbReference>
<evidence type="ECO:0000256" key="14">
    <source>
        <dbReference type="RuleBase" id="RU000461"/>
    </source>
</evidence>
<feature type="region of interest" description="Disordered" evidence="15">
    <location>
        <begin position="351"/>
        <end position="371"/>
    </location>
</feature>
<gene>
    <name evidence="16" type="ORF">RSOL_089300</name>
</gene>
<comment type="subcellular location">
    <subcellularLocation>
        <location evidence="2">Membrane</location>
    </subcellularLocation>
</comment>
<proteinExistence type="inferred from homology"/>
<keyword evidence="6" id="KW-0812">Transmembrane</keyword>
<accession>X8J0T0</accession>
<dbReference type="InterPro" id="IPR001128">
    <property type="entry name" value="Cyt_P450"/>
</dbReference>
<evidence type="ECO:0000256" key="9">
    <source>
        <dbReference type="ARBA" id="ARBA00023002"/>
    </source>
</evidence>
<reference evidence="17" key="1">
    <citation type="journal article" date="2014" name="Genome Announc.">
        <title>Draft genome sequence of the plant-pathogenic soil fungus Rhizoctonia solani anastomosis group 3 strain Rhs1AP.</title>
        <authorList>
            <person name="Cubeta M.A."/>
            <person name="Thomas E."/>
            <person name="Dean R.A."/>
            <person name="Jabaji S."/>
            <person name="Neate S.M."/>
            <person name="Tavantzis S."/>
            <person name="Toda T."/>
            <person name="Vilgalys R."/>
            <person name="Bharathan N."/>
            <person name="Fedorova-Abrams N."/>
            <person name="Pakala S.B."/>
            <person name="Pakala S.M."/>
            <person name="Zafar N."/>
            <person name="Joardar V."/>
            <person name="Losada L."/>
            <person name="Nierman W.C."/>
        </authorList>
    </citation>
    <scope>NUCLEOTIDE SEQUENCE [LARGE SCALE GENOMIC DNA]</scope>
    <source>
        <strain evidence="17">AG-3</strain>
    </source>
</reference>
<evidence type="ECO:0000256" key="15">
    <source>
        <dbReference type="SAM" id="MobiDB-lite"/>
    </source>
</evidence>
<keyword evidence="5 13" id="KW-0349">Heme</keyword>
<feature type="compositionally biased region" description="Gly residues" evidence="15">
    <location>
        <begin position="359"/>
        <end position="371"/>
    </location>
</feature>
<evidence type="ECO:0000256" key="2">
    <source>
        <dbReference type="ARBA" id="ARBA00004370"/>
    </source>
</evidence>
<sequence length="432" mass="47950">MADRERLPYVNSLISEVMRWRPALPTALPHVCLEDDKYRGYDILKGTIVFGNVWSMSRDETVYPSPETFDPERFADSQLPQVPVFGWGRRRCPGASFGEASVFVAIASLLATFTFSHTEGRNVDTKLENTTNALFLSIVPWRDNLTGDWEEAGQLARWASELAYESWGIPIFKPYNLVSLAESWGTLHDTEKHHTLSYRSSWFTLSLKSSWITFYNLLRRATTTGNKYMLCACLASVAFGKTVPTDLIPVFVAFATNPKFRSLEPPSHGLFDFKDKLVNTDCMILPRYEHIDVGASEYPGGMKTFCSPNGIFDRNLQGENPQDFWSNVEMSTAPGVNGARRVQLTGCIRPELSSQLNPGDGGGQYDSSGGEGGLGNPQGSVCLGYNHYVELVEPAGRRACIRCCDDPADCPLTMDTLGCQTVIPGNYFDCTS</sequence>
<evidence type="ECO:0000256" key="12">
    <source>
        <dbReference type="ARBA" id="ARBA00023136"/>
    </source>
</evidence>
<dbReference type="InterPro" id="IPR002401">
    <property type="entry name" value="Cyt_P450_E_grp-I"/>
</dbReference>
<name>X8J0T0_9AGAM</name>
<evidence type="ECO:0000256" key="8">
    <source>
        <dbReference type="ARBA" id="ARBA00022989"/>
    </source>
</evidence>
<dbReference type="GO" id="GO:0020037">
    <property type="term" value="F:heme binding"/>
    <property type="evidence" value="ECO:0007669"/>
    <property type="project" value="InterPro"/>
</dbReference>
<comment type="similarity">
    <text evidence="4 14">Belongs to the cytochrome P450 family.</text>
</comment>
<evidence type="ECO:0000256" key="4">
    <source>
        <dbReference type="ARBA" id="ARBA00010617"/>
    </source>
</evidence>
<feature type="binding site" description="axial binding residue" evidence="13">
    <location>
        <position position="92"/>
    </location>
    <ligand>
        <name>heme</name>
        <dbReference type="ChEBI" id="CHEBI:30413"/>
    </ligand>
    <ligandPart>
        <name>Fe</name>
        <dbReference type="ChEBI" id="CHEBI:18248"/>
    </ligandPart>
</feature>
<dbReference type="Pfam" id="PF00067">
    <property type="entry name" value="p450"/>
    <property type="match status" value="1"/>
</dbReference>
<keyword evidence="12" id="KW-0472">Membrane</keyword>
<evidence type="ECO:0000313" key="16">
    <source>
        <dbReference type="EMBL" id="EUC55074.1"/>
    </source>
</evidence>
<evidence type="ECO:0000256" key="13">
    <source>
        <dbReference type="PIRSR" id="PIRSR602401-1"/>
    </source>
</evidence>
<dbReference type="PRINTS" id="PR00463">
    <property type="entry name" value="EP450I"/>
</dbReference>
<evidence type="ECO:0000256" key="10">
    <source>
        <dbReference type="ARBA" id="ARBA00023004"/>
    </source>
</evidence>
<dbReference type="EMBL" id="JATN01000322">
    <property type="protein sequence ID" value="EUC55074.1"/>
    <property type="molecule type" value="Genomic_DNA"/>
</dbReference>
<keyword evidence="7 13" id="KW-0479">Metal-binding</keyword>
<evidence type="ECO:0000256" key="11">
    <source>
        <dbReference type="ARBA" id="ARBA00023033"/>
    </source>
</evidence>
<dbReference type="Proteomes" id="UP000030108">
    <property type="component" value="Unassembled WGS sequence"/>
</dbReference>
<evidence type="ECO:0000256" key="5">
    <source>
        <dbReference type="ARBA" id="ARBA00022617"/>
    </source>
</evidence>
<dbReference type="GO" id="GO:0016705">
    <property type="term" value="F:oxidoreductase activity, acting on paired donors, with incorporation or reduction of molecular oxygen"/>
    <property type="evidence" value="ECO:0007669"/>
    <property type="project" value="InterPro"/>
</dbReference>
<comment type="cofactor">
    <cofactor evidence="1 13">
        <name>heme</name>
        <dbReference type="ChEBI" id="CHEBI:30413"/>
    </cofactor>
</comment>
<dbReference type="Gene3D" id="1.10.630.10">
    <property type="entry name" value="Cytochrome P450"/>
    <property type="match status" value="1"/>
</dbReference>
<dbReference type="SUPFAM" id="SSF48264">
    <property type="entry name" value="Cytochrome P450"/>
    <property type="match status" value="1"/>
</dbReference>
<evidence type="ECO:0000256" key="1">
    <source>
        <dbReference type="ARBA" id="ARBA00001971"/>
    </source>
</evidence>
<dbReference type="PANTHER" id="PTHR46300">
    <property type="entry name" value="P450, PUTATIVE (EUROFUNG)-RELATED-RELATED"/>
    <property type="match status" value="1"/>
</dbReference>
<keyword evidence="9 14" id="KW-0560">Oxidoreductase</keyword>
<keyword evidence="10 13" id="KW-0408">Iron</keyword>
<comment type="pathway">
    <text evidence="3">Secondary metabolite biosynthesis.</text>
</comment>
<comment type="caution">
    <text evidence="16">The sequence shown here is derived from an EMBL/GenBank/DDBJ whole genome shotgun (WGS) entry which is preliminary data.</text>
</comment>
<keyword evidence="11 14" id="KW-0503">Monooxygenase</keyword>
<evidence type="ECO:0000313" key="17">
    <source>
        <dbReference type="Proteomes" id="UP000030108"/>
    </source>
</evidence>
<dbReference type="InterPro" id="IPR050364">
    <property type="entry name" value="Cytochrome_P450_fung"/>
</dbReference>
<organism evidence="16 17">
    <name type="scientific">Rhizoctonia solani AG-3 Rhs1AP</name>
    <dbReference type="NCBI Taxonomy" id="1086054"/>
    <lineage>
        <taxon>Eukaryota</taxon>
        <taxon>Fungi</taxon>
        <taxon>Dikarya</taxon>
        <taxon>Basidiomycota</taxon>
        <taxon>Agaricomycotina</taxon>
        <taxon>Agaricomycetes</taxon>
        <taxon>Cantharellales</taxon>
        <taxon>Ceratobasidiaceae</taxon>
        <taxon>Rhizoctonia</taxon>
    </lineage>
</organism>
<dbReference type="InterPro" id="IPR036396">
    <property type="entry name" value="Cyt_P450_sf"/>
</dbReference>
<feature type="non-terminal residue" evidence="16">
    <location>
        <position position="432"/>
    </location>
</feature>
<dbReference type="GO" id="GO:0004497">
    <property type="term" value="F:monooxygenase activity"/>
    <property type="evidence" value="ECO:0007669"/>
    <property type="project" value="UniProtKB-KW"/>
</dbReference>
<dbReference type="GO" id="GO:0016020">
    <property type="term" value="C:membrane"/>
    <property type="evidence" value="ECO:0007669"/>
    <property type="project" value="UniProtKB-SubCell"/>
</dbReference>
<dbReference type="AlphaFoldDB" id="X8J0T0"/>
<protein>
    <submittedName>
        <fullName evidence="16">Cytochrome P450 family protein</fullName>
    </submittedName>
</protein>
<evidence type="ECO:0000256" key="3">
    <source>
        <dbReference type="ARBA" id="ARBA00005179"/>
    </source>
</evidence>
<dbReference type="PROSITE" id="PS00086">
    <property type="entry name" value="CYTOCHROME_P450"/>
    <property type="match status" value="1"/>
</dbReference>
<dbReference type="GO" id="GO:0005506">
    <property type="term" value="F:iron ion binding"/>
    <property type="evidence" value="ECO:0007669"/>
    <property type="project" value="InterPro"/>
</dbReference>
<dbReference type="InterPro" id="IPR017972">
    <property type="entry name" value="Cyt_P450_CS"/>
</dbReference>
<keyword evidence="8" id="KW-1133">Transmembrane helix</keyword>
<evidence type="ECO:0000256" key="6">
    <source>
        <dbReference type="ARBA" id="ARBA00022692"/>
    </source>
</evidence>